<dbReference type="InterPro" id="IPR027417">
    <property type="entry name" value="P-loop_NTPase"/>
</dbReference>
<keyword evidence="1" id="KW-0378">Hydrolase</keyword>
<feature type="domain" description="Helicase ATP-binding" evidence="3">
    <location>
        <begin position="222"/>
        <end position="501"/>
    </location>
</feature>
<dbReference type="Pfam" id="PF00271">
    <property type="entry name" value="Helicase_C"/>
    <property type="match status" value="1"/>
</dbReference>
<feature type="compositionally biased region" description="Acidic residues" evidence="2">
    <location>
        <begin position="857"/>
        <end position="873"/>
    </location>
</feature>
<dbReference type="EMBL" id="MN740153">
    <property type="protein sequence ID" value="QHT90254.1"/>
    <property type="molecule type" value="Genomic_DNA"/>
</dbReference>
<reference evidence="4" key="1">
    <citation type="journal article" date="2020" name="Nature">
        <title>Giant virus diversity and host interactions through global metagenomics.</title>
        <authorList>
            <person name="Schulz F."/>
            <person name="Roux S."/>
            <person name="Paez-Espino D."/>
            <person name="Jungbluth S."/>
            <person name="Walsh D.A."/>
            <person name="Denef V.J."/>
            <person name="McMahon K.D."/>
            <person name="Konstantinidis K.T."/>
            <person name="Eloe-Fadrosh E.A."/>
            <person name="Kyrpides N.C."/>
            <person name="Woyke T."/>
        </authorList>
    </citation>
    <scope>NUCLEOTIDE SEQUENCE</scope>
    <source>
        <strain evidence="4">GVMAG-M-3300023184-68</strain>
    </source>
</reference>
<evidence type="ECO:0000256" key="1">
    <source>
        <dbReference type="ARBA" id="ARBA00022801"/>
    </source>
</evidence>
<accession>A0A6C0IB97</accession>
<dbReference type="PANTHER" id="PTHR45766:SF6">
    <property type="entry name" value="SWI_SNF-RELATED MATRIX-ASSOCIATED ACTIN-DEPENDENT REGULATOR OF CHROMATIN SUBFAMILY A-LIKE PROTEIN 1"/>
    <property type="match status" value="1"/>
</dbReference>
<sequence>METSKIDSILEKLKVRNFPSKKWKDGVRIDIPIVDVRKGTEIDRDVIMERMNRLPTRGVVITEDISEPVPPEIPKPKKISTIQISKPGLEKEPGEIGQEKEPGEIGEEKEPGEIGEEKEPGEIGLEKEPGEIGLEKEPGEPVPSKKITIKIKKPAVTKKMTPIPVTAPPEIIKMRTSPYYLNNRKLFLQKINQLFEPYMKELASMREEITCGKLKAMGAKGEQFELLMHQRVVRDYINLLSPYRGLLLYHGLGSGKSCSSIAIAEGMKSNRKVYVMTPASLKMNFFTELKRCGDPLYKKNQHWQFVSTVGQPDLQQSLAKTFSLSPDFITKKKGVWTTSTDAESTPNSSGDLRSPSESVIGRLSALRPNFSELTEDEQHGVDDQLNQMIRAKYTDIHYNAPNLRNILVELSQNYTKNPFDDTVVIIDEAHNLVNRIVNKVSKMPKRSTRVNEKTPTSILLYEFLMNASNARIVLLSGTPIINTPSEIGVLFNILRGYIKTWTFPIHVNTTQKVTTETIRAMMERENFKTMDFMEYSQNRLTVTRNPYGFINNKTGTCEPSKKTTTTTRKLPREVTVGGKTRKKRVKLVEKHGTEAPENPEGFVDETKNIDDPVPDGALYVVPTDCTNTKSDKYEPPFLGGAIGDDSADPQYRGMCLDETGNMNDRVFVTKIRDILTKNGLEVTVVPRVELHKCLPDQTDAFVQLFVDTDTGAIKNSDMFVRRILGLTSYFKSAQEGLLPSFVKTDEGEVYHIVRTDMSDYQFEEYASIRKEEYEKEKTQQKMKKKRGTPAPGGDGAELFKDFTSTYRIYSRACCNFAWPKPPGRPIQPLSKKEQVVDEQAVDETTLVVEGGAREGDDINDLGEEPNADDSEEAEEDMDYVTAMQVLNDPKYLSIGNLSMYSSKFTAILERILDEKNQGLHLLYSSFRTLEGIGILKLILLNNGFAEFKLKKTADGDWDIDDGGAGGSDAGKPTFILYTGTESAEEKEILRNVYNGAWDVIPPTIAKKLEERDRDGKKNIMGEVIKLMMITASGAEGINLKNTRFVHIVEPYWNMVRVDQVVGRARRICSHEELPEEMRTVEVFVYLSVFSDKQKTDRNYIDLMNRDVSRFDESIPVTTDETLYEISLQKSRISQKILTVVKQSSVDCALYNQPGTKSDENLVCYGADMGILKDTDNEFLSYPTIDQDSQVQTKTVVKRTMVTYRDITMKGEKYHLNEATQEIYDHATFMQGKKIGETMIPMGRLVKEGTKYKIVPI</sequence>
<evidence type="ECO:0000256" key="2">
    <source>
        <dbReference type="SAM" id="MobiDB-lite"/>
    </source>
</evidence>
<dbReference type="InterPro" id="IPR014001">
    <property type="entry name" value="Helicase_ATP-bd"/>
</dbReference>
<dbReference type="SMART" id="SM00487">
    <property type="entry name" value="DEXDc"/>
    <property type="match status" value="1"/>
</dbReference>
<dbReference type="AlphaFoldDB" id="A0A6C0IB97"/>
<dbReference type="InterPro" id="IPR001650">
    <property type="entry name" value="Helicase_C-like"/>
</dbReference>
<feature type="region of interest" description="Disordered" evidence="2">
    <location>
        <begin position="82"/>
        <end position="143"/>
    </location>
</feature>
<feature type="compositionally biased region" description="Basic and acidic residues" evidence="2">
    <location>
        <begin position="88"/>
        <end position="139"/>
    </location>
</feature>
<dbReference type="Gene3D" id="3.40.50.300">
    <property type="entry name" value="P-loop containing nucleotide triphosphate hydrolases"/>
    <property type="match status" value="2"/>
</dbReference>
<feature type="region of interest" description="Disordered" evidence="2">
    <location>
        <begin position="852"/>
        <end position="873"/>
    </location>
</feature>
<protein>
    <recommendedName>
        <fullName evidence="3">Helicase ATP-binding domain-containing protein</fullName>
    </recommendedName>
</protein>
<evidence type="ECO:0000313" key="4">
    <source>
        <dbReference type="EMBL" id="QHT90254.1"/>
    </source>
</evidence>
<organism evidence="4">
    <name type="scientific">viral metagenome</name>
    <dbReference type="NCBI Taxonomy" id="1070528"/>
    <lineage>
        <taxon>unclassified sequences</taxon>
        <taxon>metagenomes</taxon>
        <taxon>organismal metagenomes</taxon>
    </lineage>
</organism>
<feature type="region of interest" description="Disordered" evidence="2">
    <location>
        <begin position="776"/>
        <end position="796"/>
    </location>
</feature>
<proteinExistence type="predicted"/>
<evidence type="ECO:0000259" key="3">
    <source>
        <dbReference type="SMART" id="SM00487"/>
    </source>
</evidence>
<dbReference type="SUPFAM" id="SSF52540">
    <property type="entry name" value="P-loop containing nucleoside triphosphate hydrolases"/>
    <property type="match status" value="2"/>
</dbReference>
<dbReference type="PANTHER" id="PTHR45766">
    <property type="entry name" value="DNA ANNEALING HELICASE AND ENDONUCLEASE ZRANB3 FAMILY MEMBER"/>
    <property type="match status" value="1"/>
</dbReference>
<dbReference type="GO" id="GO:0016787">
    <property type="term" value="F:hydrolase activity"/>
    <property type="evidence" value="ECO:0007669"/>
    <property type="project" value="UniProtKB-KW"/>
</dbReference>
<name>A0A6C0IB97_9ZZZZ</name>